<keyword evidence="3" id="KW-0496">Mitochondrion</keyword>
<evidence type="ECO:0000256" key="4">
    <source>
        <dbReference type="ARBA" id="ARBA00040604"/>
    </source>
</evidence>
<evidence type="ECO:0000259" key="6">
    <source>
        <dbReference type="PROSITE" id="PS51886"/>
    </source>
</evidence>
<dbReference type="PANTHER" id="PTHR23354:SF62">
    <property type="entry name" value="MUSTARD, ISOFORM V"/>
    <property type="match status" value="1"/>
</dbReference>
<dbReference type="EMBL" id="JAEUBG010001450">
    <property type="protein sequence ID" value="KAH3686387.1"/>
    <property type="molecule type" value="Genomic_DNA"/>
</dbReference>
<sequence>MSTTTSASDRRSDKSNSDSFRKNVSRIKKLFKGTTGSSSSSSSVSSSRNSSRTSLNNIPTNPHNMNKTVPEDDDMPPLRPITLKGYTESTKNHIMTQGTAEEIRTLLPARLTVTSTWQLLYSLEQHGASLNSLYRILKDQKDKKIYDKNGYVLIIRDAHGGVFGAYVNEIFQPHELKRYYGNGECFLWSVEKVSSEAEFDHSNIRFKGFPFTGLNDYIIYCQFNSISIGSSEGHNGIWIDRNLMHGVTQRCDTFGNDVLSKEGEKFKIMGLEVWMV</sequence>
<comment type="caution">
    <text evidence="7">The sequence shown here is derived from an EMBL/GenBank/DDBJ whole genome shotgun (WGS) entry which is preliminary data.</text>
</comment>
<protein>
    <recommendedName>
        <fullName evidence="4">Oxidation resistance protein 1</fullName>
    </recommendedName>
</protein>
<dbReference type="OrthoDB" id="26679at2759"/>
<feature type="compositionally biased region" description="Low complexity" evidence="5">
    <location>
        <begin position="37"/>
        <end position="54"/>
    </location>
</feature>
<dbReference type="SMART" id="SM00584">
    <property type="entry name" value="TLDc"/>
    <property type="match status" value="1"/>
</dbReference>
<dbReference type="Pfam" id="PF07534">
    <property type="entry name" value="TLD"/>
    <property type="match status" value="1"/>
</dbReference>
<dbReference type="GO" id="GO:0005739">
    <property type="term" value="C:mitochondrion"/>
    <property type="evidence" value="ECO:0007669"/>
    <property type="project" value="UniProtKB-SubCell"/>
</dbReference>
<keyword evidence="8" id="KW-1185">Reference proteome</keyword>
<evidence type="ECO:0000313" key="8">
    <source>
        <dbReference type="Proteomes" id="UP000774326"/>
    </source>
</evidence>
<feature type="compositionally biased region" description="Polar residues" evidence="5">
    <location>
        <begin position="55"/>
        <end position="67"/>
    </location>
</feature>
<feature type="region of interest" description="Disordered" evidence="5">
    <location>
        <begin position="1"/>
        <end position="87"/>
    </location>
</feature>
<evidence type="ECO:0000256" key="2">
    <source>
        <dbReference type="ARBA" id="ARBA00009540"/>
    </source>
</evidence>
<dbReference type="AlphaFoldDB" id="A0A9P8Q8L8"/>
<comment type="subcellular location">
    <subcellularLocation>
        <location evidence="1">Mitochondrion</location>
    </subcellularLocation>
</comment>
<dbReference type="GO" id="GO:0006979">
    <property type="term" value="P:response to oxidative stress"/>
    <property type="evidence" value="ECO:0007669"/>
    <property type="project" value="TreeGrafter"/>
</dbReference>
<comment type="similarity">
    <text evidence="2">Belongs to the OXR1 family.</text>
</comment>
<evidence type="ECO:0000256" key="5">
    <source>
        <dbReference type="SAM" id="MobiDB-lite"/>
    </source>
</evidence>
<dbReference type="InterPro" id="IPR006571">
    <property type="entry name" value="TLDc_dom"/>
</dbReference>
<evidence type="ECO:0000313" key="7">
    <source>
        <dbReference type="EMBL" id="KAH3686387.1"/>
    </source>
</evidence>
<feature type="domain" description="TLDc" evidence="6">
    <location>
        <begin position="93"/>
        <end position="276"/>
    </location>
</feature>
<evidence type="ECO:0000256" key="3">
    <source>
        <dbReference type="ARBA" id="ARBA00023128"/>
    </source>
</evidence>
<organism evidence="7 8">
    <name type="scientific">Wickerhamomyces pijperi</name>
    <name type="common">Yeast</name>
    <name type="synonym">Pichia pijperi</name>
    <dbReference type="NCBI Taxonomy" id="599730"/>
    <lineage>
        <taxon>Eukaryota</taxon>
        <taxon>Fungi</taxon>
        <taxon>Dikarya</taxon>
        <taxon>Ascomycota</taxon>
        <taxon>Saccharomycotina</taxon>
        <taxon>Saccharomycetes</taxon>
        <taxon>Phaffomycetales</taxon>
        <taxon>Wickerhamomycetaceae</taxon>
        <taxon>Wickerhamomyces</taxon>
    </lineage>
</organism>
<gene>
    <name evidence="7" type="ORF">WICPIJ_002640</name>
</gene>
<feature type="compositionally biased region" description="Basic and acidic residues" evidence="5">
    <location>
        <begin position="8"/>
        <end position="21"/>
    </location>
</feature>
<dbReference type="PROSITE" id="PS51886">
    <property type="entry name" value="TLDC"/>
    <property type="match status" value="1"/>
</dbReference>
<dbReference type="PANTHER" id="PTHR23354">
    <property type="entry name" value="NUCLEOLAR PROTEIN 7/ESTROGEN RECEPTOR COACTIVATOR-RELATED"/>
    <property type="match status" value="1"/>
</dbReference>
<accession>A0A9P8Q8L8</accession>
<evidence type="ECO:0000256" key="1">
    <source>
        <dbReference type="ARBA" id="ARBA00004173"/>
    </source>
</evidence>
<name>A0A9P8Q8L8_WICPI</name>
<reference evidence="7" key="1">
    <citation type="journal article" date="2021" name="Open Biol.">
        <title>Shared evolutionary footprints suggest mitochondrial oxidative damage underlies multiple complex I losses in fungi.</title>
        <authorList>
            <person name="Schikora-Tamarit M.A."/>
            <person name="Marcet-Houben M."/>
            <person name="Nosek J."/>
            <person name="Gabaldon T."/>
        </authorList>
    </citation>
    <scope>NUCLEOTIDE SEQUENCE</scope>
    <source>
        <strain evidence="7">CBS2887</strain>
    </source>
</reference>
<reference evidence="7" key="2">
    <citation type="submission" date="2021-01" db="EMBL/GenBank/DDBJ databases">
        <authorList>
            <person name="Schikora-Tamarit M.A."/>
        </authorList>
    </citation>
    <scope>NUCLEOTIDE SEQUENCE</scope>
    <source>
        <strain evidence="7">CBS2887</strain>
    </source>
</reference>
<proteinExistence type="inferred from homology"/>
<dbReference type="GO" id="GO:0005634">
    <property type="term" value="C:nucleus"/>
    <property type="evidence" value="ECO:0007669"/>
    <property type="project" value="TreeGrafter"/>
</dbReference>
<dbReference type="Proteomes" id="UP000774326">
    <property type="component" value="Unassembled WGS sequence"/>
</dbReference>